<dbReference type="Pfam" id="PF14223">
    <property type="entry name" value="Retrotran_gag_2"/>
    <property type="match status" value="1"/>
</dbReference>
<dbReference type="InterPro" id="IPR013103">
    <property type="entry name" value="RVT_2"/>
</dbReference>
<dbReference type="CDD" id="cd09272">
    <property type="entry name" value="RNase_HI_RT_Ty1"/>
    <property type="match status" value="1"/>
</dbReference>
<protein>
    <recommendedName>
        <fullName evidence="2">Reverse transcriptase Ty1/copia-type domain-containing protein</fullName>
    </recommendedName>
</protein>
<feature type="region of interest" description="Disordered" evidence="1">
    <location>
        <begin position="311"/>
        <end position="347"/>
    </location>
</feature>
<name>A5B6H6_VITVI</name>
<accession>A5B6H6</accession>
<dbReference type="PANTHER" id="PTHR11439">
    <property type="entry name" value="GAG-POL-RELATED RETROTRANSPOSON"/>
    <property type="match status" value="1"/>
</dbReference>
<dbReference type="InterPro" id="IPR043502">
    <property type="entry name" value="DNA/RNA_pol_sf"/>
</dbReference>
<dbReference type="SUPFAM" id="SSF56672">
    <property type="entry name" value="DNA/RNA polymerases"/>
    <property type="match status" value="1"/>
</dbReference>
<dbReference type="AlphaFoldDB" id="A5B6H6"/>
<dbReference type="PANTHER" id="PTHR11439:SF489">
    <property type="entry name" value="RNA-DIRECTED DNA POLYMERASE"/>
    <property type="match status" value="1"/>
</dbReference>
<dbReference type="Pfam" id="PF07727">
    <property type="entry name" value="RVT_2"/>
    <property type="match status" value="1"/>
</dbReference>
<feature type="domain" description="Reverse transcriptase Ty1/copia-type" evidence="2">
    <location>
        <begin position="400"/>
        <end position="474"/>
    </location>
</feature>
<evidence type="ECO:0000259" key="2">
    <source>
        <dbReference type="Pfam" id="PF07727"/>
    </source>
</evidence>
<evidence type="ECO:0000313" key="3">
    <source>
        <dbReference type="EMBL" id="CAN67580.1"/>
    </source>
</evidence>
<feature type="compositionally biased region" description="Polar residues" evidence="1">
    <location>
        <begin position="331"/>
        <end position="347"/>
    </location>
</feature>
<evidence type="ECO:0000256" key="1">
    <source>
        <dbReference type="SAM" id="MobiDB-lite"/>
    </source>
</evidence>
<dbReference type="EMBL" id="AM448269">
    <property type="protein sequence ID" value="CAN67580.1"/>
    <property type="molecule type" value="Genomic_DNA"/>
</dbReference>
<gene>
    <name evidence="3" type="ORF">VITISV_022637</name>
</gene>
<organism evidence="3">
    <name type="scientific">Vitis vinifera</name>
    <name type="common">Grape</name>
    <dbReference type="NCBI Taxonomy" id="29760"/>
    <lineage>
        <taxon>Eukaryota</taxon>
        <taxon>Viridiplantae</taxon>
        <taxon>Streptophyta</taxon>
        <taxon>Embryophyta</taxon>
        <taxon>Tracheophyta</taxon>
        <taxon>Spermatophyta</taxon>
        <taxon>Magnoliopsida</taxon>
        <taxon>eudicotyledons</taxon>
        <taxon>Gunneridae</taxon>
        <taxon>Pentapetalae</taxon>
        <taxon>rosids</taxon>
        <taxon>Vitales</taxon>
        <taxon>Vitaceae</taxon>
        <taxon>Viteae</taxon>
        <taxon>Vitis</taxon>
    </lineage>
</organism>
<sequence length="724" mass="80491">MKTPHSTNITYAASPPNTEIPLISINISAQAPLKLTSTNYLSWKLQFETLFIGYDLIGYIDGSKPCPPTTITENNTTTTNPSHKLWIRQNQLLLNALIGFLSPTIIPFIAQAKTAKEAWTILANTYAKPSRSRIKQVKTKLKNPTKGNQNVTEYLHSIKACVDELAILYAPLDPEDLTNKILDGLGNDYKELVRAINTSKIVATVLHLDLIKASVRFVASKDIQPRVNFAANSTSPNPTWLLDSGASHHVTADLNNLSLHSPYNGINDVMIGDGTVSYWIPPIITIPIPPLAQPPSYTPEVQVPDLAPAADHISNTFPPPHQPGPTLQPKLASQQVSTPAPCHSTTTRAKNHIIKPIQKLNLHTHLASSPSSEPTSVAQALKDSNWRKAMSEEYDALVRNGTWELVTPTDITNLVGCKWVFRIKRNSNGSIDRFKAHLVAKGFHQRPGVEYLETFSPIIKPTTMKLVLSIAINNVTILYPKLLSNSSLQRFSLKDLGPLSYFLGVEVVHHRHGLLLSQMRYIKDLLTRTNMQATKPVHTPLPTSLSSIKLSSGSTLSNPTEYRTIVGNLQYLSLTCPDISFVVNKMSQFMHQPTDEHWTLVKQILHYLNGTVNDGLLLHRTSPLSLHAFSDSIHAFSDANWASNKDDYSSTGAYLVYLSSNLISWSSKKQKIVAHSSTEAEYRSVAAKLCWVCFLFSELCINLVQCRWRRAMEMNYCSSKIDDL</sequence>
<proteinExistence type="predicted"/>
<reference evidence="3" key="1">
    <citation type="journal article" date="2007" name="PLoS ONE">
        <title>The first genome sequence of an elite grapevine cultivar (Pinot noir Vitis vinifera L.): coping with a highly heterozygous genome.</title>
        <authorList>
            <person name="Velasco R."/>
            <person name="Zharkikh A."/>
            <person name="Troggio M."/>
            <person name="Cartwright D.A."/>
            <person name="Cestaro A."/>
            <person name="Pruss D."/>
            <person name="Pindo M."/>
            <person name="FitzGerald L.M."/>
            <person name="Vezzulli S."/>
            <person name="Reid J."/>
            <person name="Malacarne G."/>
            <person name="Iliev D."/>
            <person name="Coppola G."/>
            <person name="Wardell B."/>
            <person name="Micheletti D."/>
            <person name="Macalma T."/>
            <person name="Facci M."/>
            <person name="Mitchell J.T."/>
            <person name="Perazzolli M."/>
            <person name="Eldredge G."/>
            <person name="Gatto P."/>
            <person name="Oyzerski R."/>
            <person name="Moretto M."/>
            <person name="Gutin N."/>
            <person name="Stefanini M."/>
            <person name="Chen Y."/>
            <person name="Segala C."/>
            <person name="Davenport C."/>
            <person name="Dematte L."/>
            <person name="Mraz A."/>
            <person name="Battilana J."/>
            <person name="Stormo K."/>
            <person name="Costa F."/>
            <person name="Tao Q."/>
            <person name="Si-Ammour A."/>
            <person name="Harkins T."/>
            <person name="Lackey A."/>
            <person name="Perbost C."/>
            <person name="Taillon B."/>
            <person name="Stella A."/>
            <person name="Solovyev V."/>
            <person name="Fawcett J.A."/>
            <person name="Sterck L."/>
            <person name="Vandepoele K."/>
            <person name="Grando S.M."/>
            <person name="Toppo S."/>
            <person name="Moser C."/>
            <person name="Lanchbury J."/>
            <person name="Bogden R."/>
            <person name="Skolnick M."/>
            <person name="Sgaramella V."/>
            <person name="Bhatnagar S.K."/>
            <person name="Fontana P."/>
            <person name="Gutin A."/>
            <person name="Van de Peer Y."/>
            <person name="Salamini F."/>
            <person name="Viola R."/>
        </authorList>
    </citation>
    <scope>NUCLEOTIDE SEQUENCE</scope>
</reference>